<dbReference type="Pfam" id="PF20736">
    <property type="entry name" value="Glyco_hydro127M"/>
    <property type="match status" value="1"/>
</dbReference>
<gene>
    <name evidence="3" type="ORF">ACFPN2_11785</name>
</gene>
<dbReference type="PANTHER" id="PTHR43465">
    <property type="entry name" value="DUF1680 DOMAIN PROTEIN (AFU_ORTHOLOGUE AFUA_1G08910)"/>
    <property type="match status" value="1"/>
</dbReference>
<protein>
    <submittedName>
        <fullName evidence="3">Glycoside hydrolase family 127 protein</fullName>
    </submittedName>
</protein>
<sequence length="613" mass="68136">MPNALLQFASPADVALGGVLGDALAANLSGRLSRFIVDETSPAIALFHPKYREQNYEGDWYGEHAGKWLYAAARAAHRSGDRDVREHVLRVADFLVGVQTPEGYLGTYAPDRRFTRKQAPPLRTWDGAPSLRTWDIWTHSYLILGLLEVNKYFPEAKYVDAARRIGDLCWRALTLGEIDITELGNHFGMSATVLLDPAVELYFATGEKVYLQLAVRIVEQMEARPELQLISQALAGADAAEIATGKAYQLCWNLVGLAKLHRATGDERYGTVVTRLWQSIREHHLSLGGGPWGGVAHRSREVFNHPSVFSPNAYVETCSVLAWLQLNRELLALTGEARYAEEIERTAYNDLLGAFAPNGEDWCYYSFPNGKRVHTTYWRCCKSSGAMALEELSAIAYARSGNDLCVNLLGPGHASLTLESAGRVRLEQITNYPFDGQLRLRVDPEHPASFGVRIRIPSWAGRIEASLNGACIPGVGAGELLTLNREWRAGDELTLSIAMPSQIHQRASQSVQESRAPDGSPIAQEVMHYDYLALTRGPLVFATTLIDGYKSAETLLMRRDSLDESVEVVNSQWGPELRLRSQGREPLTFTPYFATGGRQDGAWRLTWMQVSWT</sequence>
<keyword evidence="4" id="KW-1185">Reference proteome</keyword>
<feature type="domain" description="Non-reducing end beta-L-arabinofuranosidase-like GH127 middle" evidence="2">
    <location>
        <begin position="404"/>
        <end position="499"/>
    </location>
</feature>
<dbReference type="RefSeq" id="WP_380596798.1">
    <property type="nucleotide sequence ID" value="NZ_JBHSDU010000003.1"/>
</dbReference>
<proteinExistence type="predicted"/>
<organism evidence="3 4">
    <name type="scientific">Steroidobacter flavus</name>
    <dbReference type="NCBI Taxonomy" id="1842136"/>
    <lineage>
        <taxon>Bacteria</taxon>
        <taxon>Pseudomonadati</taxon>
        <taxon>Pseudomonadota</taxon>
        <taxon>Gammaproteobacteria</taxon>
        <taxon>Steroidobacterales</taxon>
        <taxon>Steroidobacteraceae</taxon>
        <taxon>Steroidobacter</taxon>
    </lineage>
</organism>
<feature type="domain" description="Non-reducing end beta-L-arabinofuranosidase-like GH127 catalytic" evidence="1">
    <location>
        <begin position="53"/>
        <end position="391"/>
    </location>
</feature>
<evidence type="ECO:0000313" key="4">
    <source>
        <dbReference type="Proteomes" id="UP001595904"/>
    </source>
</evidence>
<keyword evidence="3" id="KW-0378">Hydrolase</keyword>
<dbReference type="InterPro" id="IPR008928">
    <property type="entry name" value="6-hairpin_glycosidase_sf"/>
</dbReference>
<name>A0ABV8SQ86_9GAMM</name>
<reference evidence="4" key="1">
    <citation type="journal article" date="2019" name="Int. J. Syst. Evol. Microbiol.">
        <title>The Global Catalogue of Microorganisms (GCM) 10K type strain sequencing project: providing services to taxonomists for standard genome sequencing and annotation.</title>
        <authorList>
            <consortium name="The Broad Institute Genomics Platform"/>
            <consortium name="The Broad Institute Genome Sequencing Center for Infectious Disease"/>
            <person name="Wu L."/>
            <person name="Ma J."/>
        </authorList>
    </citation>
    <scope>NUCLEOTIDE SEQUENCE [LARGE SCALE GENOMIC DNA]</scope>
    <source>
        <strain evidence="4">CGMCC 1.10759</strain>
    </source>
</reference>
<dbReference type="Pfam" id="PF07944">
    <property type="entry name" value="Beta-AFase-like_GH127_cat"/>
    <property type="match status" value="1"/>
</dbReference>
<dbReference type="Proteomes" id="UP001595904">
    <property type="component" value="Unassembled WGS sequence"/>
</dbReference>
<evidence type="ECO:0000259" key="2">
    <source>
        <dbReference type="Pfam" id="PF20736"/>
    </source>
</evidence>
<evidence type="ECO:0000259" key="1">
    <source>
        <dbReference type="Pfam" id="PF07944"/>
    </source>
</evidence>
<accession>A0ABV8SQ86</accession>
<dbReference type="GO" id="GO:0016787">
    <property type="term" value="F:hydrolase activity"/>
    <property type="evidence" value="ECO:0007669"/>
    <property type="project" value="UniProtKB-KW"/>
</dbReference>
<dbReference type="InterPro" id="IPR049174">
    <property type="entry name" value="Beta-AFase-like"/>
</dbReference>
<dbReference type="InterPro" id="IPR012878">
    <property type="entry name" value="Beta-AFase-like_GH127_cat"/>
</dbReference>
<evidence type="ECO:0000313" key="3">
    <source>
        <dbReference type="EMBL" id="MFC4309763.1"/>
    </source>
</evidence>
<dbReference type="PANTHER" id="PTHR43465:SF2">
    <property type="entry name" value="DUF1680 DOMAIN PROTEIN (AFU_ORTHOLOGUE AFUA_1G08910)"/>
    <property type="match status" value="1"/>
</dbReference>
<dbReference type="EMBL" id="JBHSDU010000003">
    <property type="protein sequence ID" value="MFC4309763.1"/>
    <property type="molecule type" value="Genomic_DNA"/>
</dbReference>
<dbReference type="InterPro" id="IPR049046">
    <property type="entry name" value="Beta-AFase-like_GH127_middle"/>
</dbReference>
<dbReference type="SUPFAM" id="SSF48208">
    <property type="entry name" value="Six-hairpin glycosidases"/>
    <property type="match status" value="1"/>
</dbReference>
<comment type="caution">
    <text evidence="3">The sequence shown here is derived from an EMBL/GenBank/DDBJ whole genome shotgun (WGS) entry which is preliminary data.</text>
</comment>